<feature type="transmembrane region" description="Helical" evidence="1">
    <location>
        <begin position="198"/>
        <end position="217"/>
    </location>
</feature>
<feature type="transmembrane region" description="Helical" evidence="1">
    <location>
        <begin position="112"/>
        <end position="130"/>
    </location>
</feature>
<evidence type="ECO:0000313" key="4">
    <source>
        <dbReference type="Proteomes" id="UP000036938"/>
    </source>
</evidence>
<feature type="transmembrane region" description="Helical" evidence="1">
    <location>
        <begin position="24"/>
        <end position="46"/>
    </location>
</feature>
<dbReference type="InterPro" id="IPR037185">
    <property type="entry name" value="EmrE-like"/>
</dbReference>
<dbReference type="Proteomes" id="UP000036938">
    <property type="component" value="Unassembled WGS sequence"/>
</dbReference>
<keyword evidence="1" id="KW-1133">Transmembrane helix</keyword>
<feature type="transmembrane region" description="Helical" evidence="1">
    <location>
        <begin position="252"/>
        <end position="270"/>
    </location>
</feature>
<feature type="transmembrane region" description="Helical" evidence="1">
    <location>
        <begin position="229"/>
        <end position="246"/>
    </location>
</feature>
<dbReference type="InterPro" id="IPR000620">
    <property type="entry name" value="EamA_dom"/>
</dbReference>
<dbReference type="STRING" id="1317121.ATO11_19740"/>
<dbReference type="PATRIC" id="fig|1317121.7.peg.1707"/>
<evidence type="ECO:0000313" key="3">
    <source>
        <dbReference type="EMBL" id="KNG91993.1"/>
    </source>
</evidence>
<dbReference type="PANTHER" id="PTHR22911">
    <property type="entry name" value="ACYL-MALONYL CONDENSING ENZYME-RELATED"/>
    <property type="match status" value="1"/>
</dbReference>
<comment type="caution">
    <text evidence="3">The sequence shown here is derived from an EMBL/GenBank/DDBJ whole genome shotgun (WGS) entry which is preliminary data.</text>
</comment>
<evidence type="ECO:0000256" key="1">
    <source>
        <dbReference type="SAM" id="Phobius"/>
    </source>
</evidence>
<dbReference type="GO" id="GO:0016020">
    <property type="term" value="C:membrane"/>
    <property type="evidence" value="ECO:0007669"/>
    <property type="project" value="InterPro"/>
</dbReference>
<evidence type="ECO:0000259" key="2">
    <source>
        <dbReference type="Pfam" id="PF00892"/>
    </source>
</evidence>
<keyword evidence="1" id="KW-0472">Membrane</keyword>
<protein>
    <submittedName>
        <fullName evidence="3">Membrane protein</fullName>
    </submittedName>
</protein>
<reference evidence="3 4" key="1">
    <citation type="journal article" date="2015" name="Int. J. Syst. Evol. Microbiol.">
        <title>Aestuariivita atlantica sp. nov., isolated from deep sea sediment of the Atlantic Ocean.</title>
        <authorList>
            <person name="Li G."/>
            <person name="Lai Q."/>
            <person name="Du Y."/>
            <person name="Liu X."/>
            <person name="Sun F."/>
            <person name="Shao Z."/>
        </authorList>
    </citation>
    <scope>NUCLEOTIDE SEQUENCE [LARGE SCALE GENOMIC DNA]</scope>
    <source>
        <strain evidence="3 4">22II-S11-z3</strain>
    </source>
</reference>
<dbReference type="AlphaFoldDB" id="A0A0L1JKS4"/>
<dbReference type="SUPFAM" id="SSF103481">
    <property type="entry name" value="Multidrug resistance efflux transporter EmrE"/>
    <property type="match status" value="2"/>
</dbReference>
<dbReference type="EMBL" id="AQQZ01000020">
    <property type="protein sequence ID" value="KNG91993.1"/>
    <property type="molecule type" value="Genomic_DNA"/>
</dbReference>
<dbReference type="Pfam" id="PF00892">
    <property type="entry name" value="EamA"/>
    <property type="match status" value="2"/>
</dbReference>
<feature type="domain" description="EamA" evidence="2">
    <location>
        <begin position="141"/>
        <end position="264"/>
    </location>
</feature>
<feature type="domain" description="EamA" evidence="2">
    <location>
        <begin position="2"/>
        <end position="129"/>
    </location>
</feature>
<feature type="transmembrane region" description="Helical" evidence="1">
    <location>
        <begin position="58"/>
        <end position="78"/>
    </location>
</feature>
<accession>A0A0L1JKS4</accession>
<gene>
    <name evidence="3" type="ORF">ATO11_19740</name>
</gene>
<keyword evidence="1" id="KW-0812">Transmembrane</keyword>
<sequence length="279" mass="30642">MMGSMLAFTLNDVAIKLTGGDIPLFQLIFLRGLFTTTLVSVLAWRMRAFQLRQSPRDWSLIGARVVTEVMIVIFFLTALLNMPIANVTAILQALPLIVTFAGIFLFKEVVGWRRMLAIALGFLGVMLIVKPGTDGFTTYTVFAMIAALFVALRDLVTKPLSAKVPSMLVTFCTATGITLVCGVLSLSETWVVLTPRHWTLLALSAVFILGGYLFSVLTIRVGDISFTALFRYTGILWALVLGLIVFDEWPDRITLLGVILVVGAGAYTLWREARVRSGS</sequence>
<dbReference type="Gene3D" id="1.10.3730.20">
    <property type="match status" value="1"/>
</dbReference>
<dbReference type="OrthoDB" id="7165334at2"/>
<keyword evidence="4" id="KW-1185">Reference proteome</keyword>
<organism evidence="3 4">
    <name type="scientific">Pseudaestuariivita atlantica</name>
    <dbReference type="NCBI Taxonomy" id="1317121"/>
    <lineage>
        <taxon>Bacteria</taxon>
        <taxon>Pseudomonadati</taxon>
        <taxon>Pseudomonadota</taxon>
        <taxon>Alphaproteobacteria</taxon>
        <taxon>Rhodobacterales</taxon>
        <taxon>Paracoccaceae</taxon>
        <taxon>Pseudaestuariivita</taxon>
    </lineage>
</organism>
<feature type="transmembrane region" description="Helical" evidence="1">
    <location>
        <begin position="168"/>
        <end position="186"/>
    </location>
</feature>
<feature type="transmembrane region" description="Helical" evidence="1">
    <location>
        <begin position="84"/>
        <end position="105"/>
    </location>
</feature>
<name>A0A0L1JKS4_9RHOB</name>
<proteinExistence type="predicted"/>
<dbReference type="PANTHER" id="PTHR22911:SF103">
    <property type="entry name" value="BLR2811 PROTEIN"/>
    <property type="match status" value="1"/>
</dbReference>